<keyword evidence="14" id="KW-0408">Iron</keyword>
<keyword evidence="8 14" id="KW-0479">Metal-binding</keyword>
<evidence type="ECO:0000256" key="6">
    <source>
        <dbReference type="ARBA" id="ARBA00015947"/>
    </source>
</evidence>
<dbReference type="PANTHER" id="PTHR10422">
    <property type="entry name" value="CYTOCHROME C OXIDASE SUBUNIT 1"/>
    <property type="match status" value="1"/>
</dbReference>
<proteinExistence type="inferred from homology"/>
<evidence type="ECO:0000256" key="3">
    <source>
        <dbReference type="ARBA" id="ARBA00004673"/>
    </source>
</evidence>
<evidence type="ECO:0000256" key="12">
    <source>
        <dbReference type="ARBA" id="ARBA00023128"/>
    </source>
</evidence>
<reference evidence="18" key="1">
    <citation type="submission" date="2015-01" db="EMBL/GenBank/DDBJ databases">
        <authorList>
            <person name="Aksoy S."/>
            <person name="Warren W."/>
            <person name="Wilson R.K."/>
        </authorList>
    </citation>
    <scope>NUCLEOTIDE SEQUENCE [LARGE SCALE GENOMIC DNA]</scope>
    <source>
        <strain evidence="18">IAEA</strain>
    </source>
</reference>
<evidence type="ECO:0000313" key="17">
    <source>
        <dbReference type="EnsemblMetazoa" id="GPPI033023-PA"/>
    </source>
</evidence>
<dbReference type="GO" id="GO:0004129">
    <property type="term" value="F:cytochrome-c oxidase activity"/>
    <property type="evidence" value="ECO:0007669"/>
    <property type="project" value="UniProtKB-EC"/>
</dbReference>
<evidence type="ECO:0000256" key="14">
    <source>
        <dbReference type="RuleBase" id="RU000369"/>
    </source>
</evidence>
<keyword evidence="12 14" id="KW-0496">Mitochondrion</keyword>
<reference evidence="17" key="2">
    <citation type="submission" date="2020-05" db="UniProtKB">
        <authorList>
            <consortium name="EnsemblMetazoa"/>
        </authorList>
    </citation>
    <scope>IDENTIFICATION</scope>
    <source>
        <strain evidence="17">IAEA</strain>
    </source>
</reference>
<comment type="function">
    <text evidence="14">Component of the cytochrome c oxidase, the last enzyme in the mitochondrial electron transport chain which drives oxidative phosphorylation. The respiratory chain contains 3 multisubunit complexes succinate dehydrogenase (complex II, CII), ubiquinol-cytochrome c oxidoreductase (cytochrome b-c1 complex, complex III, CIII) and cytochrome c oxidase (complex IV, CIV), that cooperate to transfer electrons derived from NADH and succinate to molecular oxygen, creating an electrochemical gradient over the inner membrane that drives transmembrane transport and the ATP synthase. Cytochrome c oxidase is the component of the respiratory chain that catalyzes the reduction of oxygen to water. Electrons originating from reduced cytochrome c in the intermembrane space (IMS) are transferred via the dinuclear copper A center (CU(A)) of subunit 2 and heme A of subunit 1 to the active site in subunit 1, a binuclear center (BNC) formed by heme A3 and copper B (CU(B)). The BNC reduces molecular oxygen to 2 water molecules using 4 electrons from cytochrome c in the IMS and 4 protons from the mitochondrial matrix.</text>
</comment>
<evidence type="ECO:0000256" key="13">
    <source>
        <dbReference type="ARBA" id="ARBA00049512"/>
    </source>
</evidence>
<evidence type="ECO:0000313" key="18">
    <source>
        <dbReference type="Proteomes" id="UP000092460"/>
    </source>
</evidence>
<keyword evidence="11 14" id="KW-0249">Electron transport</keyword>
<evidence type="ECO:0000256" key="10">
    <source>
        <dbReference type="ARBA" id="ARBA00022967"/>
    </source>
</evidence>
<dbReference type="PROSITE" id="PS50855">
    <property type="entry name" value="COX1"/>
    <property type="match status" value="1"/>
</dbReference>
<feature type="transmembrane region" description="Helical" evidence="15">
    <location>
        <begin position="72"/>
        <end position="96"/>
    </location>
</feature>
<evidence type="ECO:0000256" key="7">
    <source>
        <dbReference type="ARBA" id="ARBA00022660"/>
    </source>
</evidence>
<accession>A0A1B0BKE5</accession>
<keyword evidence="14 15" id="KW-0812">Transmembrane</keyword>
<feature type="transmembrane region" description="Helical" evidence="15">
    <location>
        <begin position="48"/>
        <end position="66"/>
    </location>
</feature>
<dbReference type="InterPro" id="IPR036927">
    <property type="entry name" value="Cyt_c_oxase-like_su1_sf"/>
</dbReference>
<comment type="cofactor">
    <cofactor evidence="1">
        <name>heme</name>
        <dbReference type="ChEBI" id="CHEBI:30413"/>
    </cofactor>
</comment>
<organism evidence="17 18">
    <name type="scientific">Glossina palpalis gambiensis</name>
    <dbReference type="NCBI Taxonomy" id="67801"/>
    <lineage>
        <taxon>Eukaryota</taxon>
        <taxon>Metazoa</taxon>
        <taxon>Ecdysozoa</taxon>
        <taxon>Arthropoda</taxon>
        <taxon>Hexapoda</taxon>
        <taxon>Insecta</taxon>
        <taxon>Pterygota</taxon>
        <taxon>Neoptera</taxon>
        <taxon>Endopterygota</taxon>
        <taxon>Diptera</taxon>
        <taxon>Brachycera</taxon>
        <taxon>Muscomorpha</taxon>
        <taxon>Hippoboscoidea</taxon>
        <taxon>Glossinidae</taxon>
        <taxon>Glossina</taxon>
    </lineage>
</organism>
<keyword evidence="14" id="KW-0813">Transport</keyword>
<sequence length="140" mass="15920">MRLFVWSVVITALLLLLSLYILFGAITILLADRNLNTYIFDLQKKIQFFINTYFDFSVILNLLATYHDTQIFYSPAILIGGLSGVVLVNSPIHIILHDAYYIVARCHYNLSIGAAFPITAGFIQRYPLFTGFAEIPQPER</sequence>
<keyword evidence="9 14" id="KW-0999">Mitochondrion inner membrane</keyword>
<dbReference type="PRINTS" id="PR01165">
    <property type="entry name" value="CYCOXIDASEI"/>
</dbReference>
<evidence type="ECO:0000256" key="8">
    <source>
        <dbReference type="ARBA" id="ARBA00022723"/>
    </source>
</evidence>
<dbReference type="GO" id="GO:0015990">
    <property type="term" value="P:electron transport coupled proton transport"/>
    <property type="evidence" value="ECO:0007669"/>
    <property type="project" value="TreeGrafter"/>
</dbReference>
<evidence type="ECO:0000256" key="15">
    <source>
        <dbReference type="SAM" id="Phobius"/>
    </source>
</evidence>
<dbReference type="GO" id="GO:0046872">
    <property type="term" value="F:metal ion binding"/>
    <property type="evidence" value="ECO:0007669"/>
    <property type="project" value="UniProtKB-KW"/>
</dbReference>
<comment type="catalytic activity">
    <reaction evidence="13">
        <text>4 Fe(II)-[cytochrome c] + O2 + 8 H(+)(in) = 4 Fe(III)-[cytochrome c] + 2 H2O + 4 H(+)(out)</text>
        <dbReference type="Rhea" id="RHEA:11436"/>
        <dbReference type="Rhea" id="RHEA-COMP:10350"/>
        <dbReference type="Rhea" id="RHEA-COMP:14399"/>
        <dbReference type="ChEBI" id="CHEBI:15377"/>
        <dbReference type="ChEBI" id="CHEBI:15378"/>
        <dbReference type="ChEBI" id="CHEBI:15379"/>
        <dbReference type="ChEBI" id="CHEBI:29033"/>
        <dbReference type="ChEBI" id="CHEBI:29034"/>
        <dbReference type="EC" id="7.1.1.9"/>
    </reaction>
    <physiologicalReaction direction="left-to-right" evidence="13">
        <dbReference type="Rhea" id="RHEA:11437"/>
    </physiologicalReaction>
</comment>
<keyword evidence="14 15" id="KW-0472">Membrane</keyword>
<evidence type="ECO:0000256" key="5">
    <source>
        <dbReference type="ARBA" id="ARBA00011164"/>
    </source>
</evidence>
<dbReference type="GO" id="GO:0020037">
    <property type="term" value="F:heme binding"/>
    <property type="evidence" value="ECO:0007669"/>
    <property type="project" value="InterPro"/>
</dbReference>
<evidence type="ECO:0000256" key="9">
    <source>
        <dbReference type="ARBA" id="ARBA00022792"/>
    </source>
</evidence>
<comment type="similarity">
    <text evidence="4 14">Belongs to the heme-copper respiratory oxidase family.</text>
</comment>
<name>A0A1B0BKE5_9MUSC</name>
<comment type="subcellular location">
    <subcellularLocation>
        <location evidence="2 14">Mitochondrion inner membrane</location>
        <topology evidence="2 14">Multi-pass membrane protein</topology>
    </subcellularLocation>
</comment>
<dbReference type="PANTHER" id="PTHR10422:SF18">
    <property type="entry name" value="CYTOCHROME C OXIDASE SUBUNIT 1"/>
    <property type="match status" value="1"/>
</dbReference>
<dbReference type="GO" id="GO:0005743">
    <property type="term" value="C:mitochondrial inner membrane"/>
    <property type="evidence" value="ECO:0007669"/>
    <property type="project" value="UniProtKB-SubCell"/>
</dbReference>
<dbReference type="InterPro" id="IPR000883">
    <property type="entry name" value="Cyt_C_Oxase_1"/>
</dbReference>
<dbReference type="Gene3D" id="1.20.210.10">
    <property type="entry name" value="Cytochrome c oxidase-like, subunit I domain"/>
    <property type="match status" value="2"/>
</dbReference>
<feature type="domain" description="Cytochrome oxidase subunit I profile" evidence="16">
    <location>
        <begin position="1"/>
        <end position="140"/>
    </location>
</feature>
<evidence type="ECO:0000256" key="2">
    <source>
        <dbReference type="ARBA" id="ARBA00004448"/>
    </source>
</evidence>
<dbReference type="InterPro" id="IPR023616">
    <property type="entry name" value="Cyt_c_oxase-like_su1_dom"/>
</dbReference>
<dbReference type="EnsemblMetazoa" id="GPPI033023-RA">
    <property type="protein sequence ID" value="GPPI033023-PA"/>
    <property type="gene ID" value="GPPI033023"/>
</dbReference>
<comment type="pathway">
    <text evidence="3 14">Energy metabolism; oxidative phosphorylation.</text>
</comment>
<evidence type="ECO:0000259" key="16">
    <source>
        <dbReference type="PROSITE" id="PS50855"/>
    </source>
</evidence>
<dbReference type="EC" id="7.1.1.9" evidence="14"/>
<evidence type="ECO:0000256" key="1">
    <source>
        <dbReference type="ARBA" id="ARBA00001971"/>
    </source>
</evidence>
<dbReference type="STRING" id="67801.A0A1B0BKE5"/>
<protein>
    <recommendedName>
        <fullName evidence="6 14">Cytochrome c oxidase subunit 1</fullName>
        <ecNumber evidence="14">7.1.1.9</ecNumber>
    </recommendedName>
</protein>
<comment type="subunit">
    <text evidence="5">Component of the cytochrome c oxidase (complex IV, CIV), a multisubunit enzyme composed of a catalytic core of 3 subunits and several supernumerary subunits. The complex exists as a monomer or a dimer and forms supercomplexes (SCs) in the inner mitochondrial membrane with ubiquinol-cytochrome c oxidoreductase (cytochrome b-c1 complex, complex III, CIII).</text>
</comment>
<dbReference type="GO" id="GO:0006123">
    <property type="term" value="P:mitochondrial electron transport, cytochrome c to oxygen"/>
    <property type="evidence" value="ECO:0007669"/>
    <property type="project" value="TreeGrafter"/>
</dbReference>
<evidence type="ECO:0000256" key="4">
    <source>
        <dbReference type="ARBA" id="ARBA00009578"/>
    </source>
</evidence>
<keyword evidence="18" id="KW-1185">Reference proteome</keyword>
<keyword evidence="14" id="KW-0186">Copper</keyword>
<keyword evidence="14" id="KW-0349">Heme</keyword>
<dbReference type="VEuPathDB" id="VectorBase:GPPI033023"/>
<feature type="transmembrane region" description="Helical" evidence="15">
    <location>
        <begin position="6"/>
        <end position="28"/>
    </location>
</feature>
<evidence type="ECO:0000256" key="11">
    <source>
        <dbReference type="ARBA" id="ARBA00022982"/>
    </source>
</evidence>
<dbReference type="EMBL" id="JXJN01015917">
    <property type="status" value="NOT_ANNOTATED_CDS"/>
    <property type="molecule type" value="Genomic_DNA"/>
</dbReference>
<dbReference type="UniPathway" id="UPA00705"/>
<dbReference type="Proteomes" id="UP000092460">
    <property type="component" value="Unassembled WGS sequence"/>
</dbReference>
<keyword evidence="10" id="KW-1278">Translocase</keyword>
<dbReference type="AlphaFoldDB" id="A0A1B0BKE5"/>
<keyword evidence="15" id="KW-1133">Transmembrane helix</keyword>
<dbReference type="SUPFAM" id="SSF81442">
    <property type="entry name" value="Cytochrome c oxidase subunit I-like"/>
    <property type="match status" value="1"/>
</dbReference>
<keyword evidence="7 14" id="KW-0679">Respiratory chain</keyword>